<protein>
    <submittedName>
        <fullName evidence="12">Putative ovule protein</fullName>
    </submittedName>
</protein>
<dbReference type="SUPFAM" id="SSF103506">
    <property type="entry name" value="Mitochondrial carrier"/>
    <property type="match status" value="1"/>
</dbReference>
<dbReference type="InterPro" id="IPR023395">
    <property type="entry name" value="MCP_dom_sf"/>
</dbReference>
<evidence type="ECO:0000256" key="11">
    <source>
        <dbReference type="SAM" id="Phobius"/>
    </source>
</evidence>
<evidence type="ECO:0000256" key="3">
    <source>
        <dbReference type="ARBA" id="ARBA00022448"/>
    </source>
</evidence>
<keyword evidence="6 11" id="KW-1133">Transmembrane helix</keyword>
<proteinExistence type="inferred from homology"/>
<dbReference type="Pfam" id="PF00153">
    <property type="entry name" value="Mito_carr"/>
    <property type="match status" value="1"/>
</dbReference>
<keyword evidence="4 9" id="KW-0812">Transmembrane</keyword>
<dbReference type="AlphaFoldDB" id="A0A0V0HBN5"/>
<keyword evidence="5" id="KW-0677">Repeat</keyword>
<reference evidence="12" key="1">
    <citation type="submission" date="2015-12" db="EMBL/GenBank/DDBJ databases">
        <title>Gene expression during late stages of embryo sac development: a critical building block for successful pollen-pistil interactions.</title>
        <authorList>
            <person name="Liu Y."/>
            <person name="Joly V."/>
            <person name="Sabar M."/>
            <person name="Matton D.P."/>
        </authorList>
    </citation>
    <scope>NUCLEOTIDE SEQUENCE</scope>
</reference>
<evidence type="ECO:0000256" key="4">
    <source>
        <dbReference type="ARBA" id="ARBA00022692"/>
    </source>
</evidence>
<feature type="transmembrane region" description="Helical" evidence="11">
    <location>
        <begin position="75"/>
        <end position="103"/>
    </location>
</feature>
<keyword evidence="7" id="KW-0496">Mitochondrion</keyword>
<dbReference type="InterPro" id="IPR050567">
    <property type="entry name" value="Mitochondrial_Carrier"/>
</dbReference>
<evidence type="ECO:0000256" key="9">
    <source>
        <dbReference type="PROSITE-ProRule" id="PRU00282"/>
    </source>
</evidence>
<dbReference type="InterPro" id="IPR018108">
    <property type="entry name" value="MCP_transmembrane"/>
</dbReference>
<evidence type="ECO:0000313" key="12">
    <source>
        <dbReference type="EMBL" id="JAP17273.1"/>
    </source>
</evidence>
<name>A0A0V0HBN5_SOLCH</name>
<comment type="similarity">
    <text evidence="2 10">Belongs to the mitochondrial carrier (TC 2.A.29) family.</text>
</comment>
<sequence length="109" mass="11928">MDFWPEFLASSWGKEFVAGGFGGIAGIVSGYPLDTIRVRQQSCTPGSAFNILRHVAATEGPLALYRGMAAPLASVTFQVILCFYSAVITGSCASQIVYSYFLYIKLDWW</sequence>
<dbReference type="PANTHER" id="PTHR45624:SF10">
    <property type="entry name" value="SLC (SOLUTE CARRIER) HOMOLOG"/>
    <property type="match status" value="1"/>
</dbReference>
<comment type="subcellular location">
    <subcellularLocation>
        <location evidence="1">Mitochondrion membrane</location>
        <topology evidence="1">Multi-pass membrane protein</topology>
    </subcellularLocation>
</comment>
<accession>A0A0V0HBN5</accession>
<evidence type="ECO:0000256" key="10">
    <source>
        <dbReference type="RuleBase" id="RU000488"/>
    </source>
</evidence>
<dbReference type="GO" id="GO:0022857">
    <property type="term" value="F:transmembrane transporter activity"/>
    <property type="evidence" value="ECO:0007669"/>
    <property type="project" value="TreeGrafter"/>
</dbReference>
<dbReference type="PANTHER" id="PTHR45624">
    <property type="entry name" value="MITOCHONDRIAL BASIC AMINO ACIDS TRANSPORTER-RELATED"/>
    <property type="match status" value="1"/>
</dbReference>
<evidence type="ECO:0000256" key="7">
    <source>
        <dbReference type="ARBA" id="ARBA00023128"/>
    </source>
</evidence>
<dbReference type="PROSITE" id="PS50920">
    <property type="entry name" value="SOLCAR"/>
    <property type="match status" value="1"/>
</dbReference>
<feature type="repeat" description="Solcar" evidence="9">
    <location>
        <begin position="13"/>
        <end position="92"/>
    </location>
</feature>
<evidence type="ECO:0000256" key="6">
    <source>
        <dbReference type="ARBA" id="ARBA00022989"/>
    </source>
</evidence>
<keyword evidence="8 9" id="KW-0472">Membrane</keyword>
<evidence type="ECO:0000256" key="8">
    <source>
        <dbReference type="ARBA" id="ARBA00023136"/>
    </source>
</evidence>
<evidence type="ECO:0000256" key="5">
    <source>
        <dbReference type="ARBA" id="ARBA00022737"/>
    </source>
</evidence>
<dbReference type="EMBL" id="GEDG01022729">
    <property type="protein sequence ID" value="JAP17273.1"/>
    <property type="molecule type" value="Transcribed_RNA"/>
</dbReference>
<organism evidence="12">
    <name type="scientific">Solanum chacoense</name>
    <name type="common">Chaco potato</name>
    <dbReference type="NCBI Taxonomy" id="4108"/>
    <lineage>
        <taxon>Eukaryota</taxon>
        <taxon>Viridiplantae</taxon>
        <taxon>Streptophyta</taxon>
        <taxon>Embryophyta</taxon>
        <taxon>Tracheophyta</taxon>
        <taxon>Spermatophyta</taxon>
        <taxon>Magnoliopsida</taxon>
        <taxon>eudicotyledons</taxon>
        <taxon>Gunneridae</taxon>
        <taxon>Pentapetalae</taxon>
        <taxon>asterids</taxon>
        <taxon>lamiids</taxon>
        <taxon>Solanales</taxon>
        <taxon>Solanaceae</taxon>
        <taxon>Solanoideae</taxon>
        <taxon>Solaneae</taxon>
        <taxon>Solanum</taxon>
    </lineage>
</organism>
<evidence type="ECO:0000256" key="1">
    <source>
        <dbReference type="ARBA" id="ARBA00004225"/>
    </source>
</evidence>
<evidence type="ECO:0000256" key="2">
    <source>
        <dbReference type="ARBA" id="ARBA00006375"/>
    </source>
</evidence>
<keyword evidence="3 10" id="KW-0813">Transport</keyword>
<dbReference type="Gene3D" id="1.50.40.10">
    <property type="entry name" value="Mitochondrial carrier domain"/>
    <property type="match status" value="1"/>
</dbReference>
<dbReference type="GO" id="GO:0031966">
    <property type="term" value="C:mitochondrial membrane"/>
    <property type="evidence" value="ECO:0007669"/>
    <property type="project" value="UniProtKB-SubCell"/>
</dbReference>